<proteinExistence type="predicted"/>
<protein>
    <submittedName>
        <fullName evidence="1">Uncharacterized protein</fullName>
    </submittedName>
</protein>
<accession>A0ACD5WHF3</accession>
<keyword evidence="2" id="KW-1185">Reference proteome</keyword>
<name>A0ACD5WHF3_AVESA</name>
<reference evidence="1" key="1">
    <citation type="submission" date="2021-05" db="EMBL/GenBank/DDBJ databases">
        <authorList>
            <person name="Scholz U."/>
            <person name="Mascher M."/>
            <person name="Fiebig A."/>
        </authorList>
    </citation>
    <scope>NUCLEOTIDE SEQUENCE [LARGE SCALE GENOMIC DNA]</scope>
</reference>
<evidence type="ECO:0000313" key="1">
    <source>
        <dbReference type="EnsemblPlants" id="AVESA.00010b.r2.4AG0636050.1.CDS"/>
    </source>
</evidence>
<sequence>MALRYLVSRMRTPAAAALHSPVMSRGSQAARSRPFSATASRGEHEDILKMNARKKYEFYLAHLESVENNLHSLRVFTERCERASRYLSLSFKVVFVPATLLDIAVKGLK</sequence>
<evidence type="ECO:0000313" key="2">
    <source>
        <dbReference type="Proteomes" id="UP001732700"/>
    </source>
</evidence>
<dbReference type="EnsemblPlants" id="AVESA.00010b.r2.4AG0636050.1">
    <property type="protein sequence ID" value="AVESA.00010b.r2.4AG0636050.1.CDS"/>
    <property type="gene ID" value="AVESA.00010b.r2.4AG0636050"/>
</dbReference>
<organism evidence="1 2">
    <name type="scientific">Avena sativa</name>
    <name type="common">Oat</name>
    <dbReference type="NCBI Taxonomy" id="4498"/>
    <lineage>
        <taxon>Eukaryota</taxon>
        <taxon>Viridiplantae</taxon>
        <taxon>Streptophyta</taxon>
        <taxon>Embryophyta</taxon>
        <taxon>Tracheophyta</taxon>
        <taxon>Spermatophyta</taxon>
        <taxon>Magnoliopsida</taxon>
        <taxon>Liliopsida</taxon>
        <taxon>Poales</taxon>
        <taxon>Poaceae</taxon>
        <taxon>BOP clade</taxon>
        <taxon>Pooideae</taxon>
        <taxon>Poodae</taxon>
        <taxon>Poeae</taxon>
        <taxon>Poeae Chloroplast Group 1 (Aveneae type)</taxon>
        <taxon>Aveninae</taxon>
        <taxon>Avena</taxon>
    </lineage>
</organism>
<reference evidence="1" key="2">
    <citation type="submission" date="2025-09" db="UniProtKB">
        <authorList>
            <consortium name="EnsemblPlants"/>
        </authorList>
    </citation>
    <scope>IDENTIFICATION</scope>
</reference>
<dbReference type="Proteomes" id="UP001732700">
    <property type="component" value="Chromosome 4A"/>
</dbReference>